<dbReference type="EMBL" id="GBRH01232603">
    <property type="protein sequence ID" value="JAD65292.1"/>
    <property type="molecule type" value="Transcribed_RNA"/>
</dbReference>
<reference evidence="1" key="2">
    <citation type="journal article" date="2015" name="Data Brief">
        <title>Shoot transcriptome of the giant reed, Arundo donax.</title>
        <authorList>
            <person name="Barrero R.A."/>
            <person name="Guerrero F.D."/>
            <person name="Moolhuijzen P."/>
            <person name="Goolsby J.A."/>
            <person name="Tidwell J."/>
            <person name="Bellgard S.E."/>
            <person name="Bellgard M.I."/>
        </authorList>
    </citation>
    <scope>NUCLEOTIDE SEQUENCE</scope>
    <source>
        <tissue evidence="1">Shoot tissue taken approximately 20 cm above the soil surface</tissue>
    </source>
</reference>
<sequence>MRCMSLPSLKSLAASNIPFWFLAKYTYTHKIN</sequence>
<organism evidence="1">
    <name type="scientific">Arundo donax</name>
    <name type="common">Giant reed</name>
    <name type="synonym">Donax arundinaceus</name>
    <dbReference type="NCBI Taxonomy" id="35708"/>
    <lineage>
        <taxon>Eukaryota</taxon>
        <taxon>Viridiplantae</taxon>
        <taxon>Streptophyta</taxon>
        <taxon>Embryophyta</taxon>
        <taxon>Tracheophyta</taxon>
        <taxon>Spermatophyta</taxon>
        <taxon>Magnoliopsida</taxon>
        <taxon>Liliopsida</taxon>
        <taxon>Poales</taxon>
        <taxon>Poaceae</taxon>
        <taxon>PACMAD clade</taxon>
        <taxon>Arundinoideae</taxon>
        <taxon>Arundineae</taxon>
        <taxon>Arundo</taxon>
    </lineage>
</organism>
<evidence type="ECO:0000313" key="1">
    <source>
        <dbReference type="EMBL" id="JAD65292.1"/>
    </source>
</evidence>
<accession>A0A0A9C178</accession>
<dbReference type="AlphaFoldDB" id="A0A0A9C178"/>
<name>A0A0A9C178_ARUDO</name>
<proteinExistence type="predicted"/>
<protein>
    <submittedName>
        <fullName evidence="1">Uncharacterized protein</fullName>
    </submittedName>
</protein>
<reference evidence="1" key="1">
    <citation type="submission" date="2014-09" db="EMBL/GenBank/DDBJ databases">
        <authorList>
            <person name="Magalhaes I.L.F."/>
            <person name="Oliveira U."/>
            <person name="Santos F.R."/>
            <person name="Vidigal T.H.D.A."/>
            <person name="Brescovit A.D."/>
            <person name="Santos A.J."/>
        </authorList>
    </citation>
    <scope>NUCLEOTIDE SEQUENCE</scope>
    <source>
        <tissue evidence="1">Shoot tissue taken approximately 20 cm above the soil surface</tissue>
    </source>
</reference>